<sequence>MYALESELLRILFASPTAICYALSVCIDDVVTMPIDLTNKQPTLCRLELQAALKAFMHSNSVACRSNKTNGRSGQLRNLWIEQMYNVEAAEQSTYIYKQRYIRTVHIYNILYT</sequence>
<organism evidence="1 2">
    <name type="scientific">Ceratitis capitata</name>
    <name type="common">Mediterranean fruit fly</name>
    <name type="synonym">Tephritis capitata</name>
    <dbReference type="NCBI Taxonomy" id="7213"/>
    <lineage>
        <taxon>Eukaryota</taxon>
        <taxon>Metazoa</taxon>
        <taxon>Ecdysozoa</taxon>
        <taxon>Arthropoda</taxon>
        <taxon>Hexapoda</taxon>
        <taxon>Insecta</taxon>
        <taxon>Pterygota</taxon>
        <taxon>Neoptera</taxon>
        <taxon>Endopterygota</taxon>
        <taxon>Diptera</taxon>
        <taxon>Brachycera</taxon>
        <taxon>Muscomorpha</taxon>
        <taxon>Tephritoidea</taxon>
        <taxon>Tephritidae</taxon>
        <taxon>Ceratitis</taxon>
        <taxon>Ceratitis</taxon>
    </lineage>
</organism>
<proteinExistence type="predicted"/>
<comment type="caution">
    <text evidence="1">The sequence shown here is derived from an EMBL/GenBank/DDBJ whole genome shotgun (WGS) entry which is preliminary data.</text>
</comment>
<protein>
    <submittedName>
        <fullName evidence="1">(Mediterranean fruit fly) hypothetical protein</fullName>
    </submittedName>
</protein>
<keyword evidence="2" id="KW-1185">Reference proteome</keyword>
<evidence type="ECO:0000313" key="1">
    <source>
        <dbReference type="EMBL" id="CAD7012520.1"/>
    </source>
</evidence>
<accession>A0A811VB24</accession>
<reference evidence="1" key="1">
    <citation type="submission" date="2020-11" db="EMBL/GenBank/DDBJ databases">
        <authorList>
            <person name="Whitehead M."/>
        </authorList>
    </citation>
    <scope>NUCLEOTIDE SEQUENCE</scope>
    <source>
        <strain evidence="1">EGII</strain>
    </source>
</reference>
<evidence type="ECO:0000313" key="2">
    <source>
        <dbReference type="Proteomes" id="UP000606786"/>
    </source>
</evidence>
<name>A0A811VB24_CERCA</name>
<dbReference type="Proteomes" id="UP000606786">
    <property type="component" value="Unassembled WGS sequence"/>
</dbReference>
<dbReference type="AlphaFoldDB" id="A0A811VB24"/>
<gene>
    <name evidence="1" type="ORF">CCAP1982_LOCUS20603</name>
</gene>
<dbReference type="EMBL" id="CAJHJT010000056">
    <property type="protein sequence ID" value="CAD7012520.1"/>
    <property type="molecule type" value="Genomic_DNA"/>
</dbReference>